<dbReference type="STRING" id="1312852.EG19_01705"/>
<name>A0A062XN14_9BACT</name>
<comment type="caution">
    <text evidence="1">The sequence shown here is derived from an EMBL/GenBank/DDBJ whole genome shotgun (WGS) entry which is preliminary data.</text>
</comment>
<dbReference type="AlphaFoldDB" id="A0A062XN14"/>
<reference evidence="1 2" key="1">
    <citation type="submission" date="2014-04" db="EMBL/GenBank/DDBJ databases">
        <title>The Genome Sequence of Thermoanaerobaculum aquaticum MP-01, The First Cultivated Group 23 Acidobacterium.</title>
        <authorList>
            <person name="Stamps B.W."/>
            <person name="Losey N.A."/>
            <person name="Lawson P.A."/>
            <person name="Stevenson B.S."/>
        </authorList>
    </citation>
    <scope>NUCLEOTIDE SEQUENCE [LARGE SCALE GENOMIC DNA]</scope>
    <source>
        <strain evidence="1 2">MP-01</strain>
    </source>
</reference>
<accession>A0A062XN14</accession>
<proteinExistence type="predicted"/>
<keyword evidence="2" id="KW-1185">Reference proteome</keyword>
<dbReference type="EMBL" id="JMFG01000015">
    <property type="protein sequence ID" value="KDA53937.1"/>
    <property type="molecule type" value="Genomic_DNA"/>
</dbReference>
<dbReference type="Proteomes" id="UP000027284">
    <property type="component" value="Unassembled WGS sequence"/>
</dbReference>
<organism evidence="1 2">
    <name type="scientific">Thermoanaerobaculum aquaticum</name>
    <dbReference type="NCBI Taxonomy" id="1312852"/>
    <lineage>
        <taxon>Bacteria</taxon>
        <taxon>Pseudomonadati</taxon>
        <taxon>Acidobacteriota</taxon>
        <taxon>Thermoanaerobaculia</taxon>
        <taxon>Thermoanaerobaculales</taxon>
        <taxon>Thermoanaerobaculaceae</taxon>
        <taxon>Thermoanaerobaculum</taxon>
    </lineage>
</organism>
<evidence type="ECO:0000313" key="1">
    <source>
        <dbReference type="EMBL" id="KDA53937.1"/>
    </source>
</evidence>
<gene>
    <name evidence="1" type="ORF">EG19_01705</name>
</gene>
<protein>
    <submittedName>
        <fullName evidence="1">Uncharacterized protein</fullName>
    </submittedName>
</protein>
<sequence length="149" mass="16520">MEKLHPFLVPGSWLLQGQYFPAQGPTQNVLGTTEVKAHEEFPETLRVVGEVRDAEDTTSRPVATEFTLDLVAPGLIRFHMNSIPLGTVLLGTGAWNRELLQFHYGSPERRILGVESYAVSGSDVLLTSGVMFADGVAVTWWLARLERVR</sequence>
<evidence type="ECO:0000313" key="2">
    <source>
        <dbReference type="Proteomes" id="UP000027284"/>
    </source>
</evidence>